<accession>A0AAV9ZEH3</accession>
<reference evidence="2 3" key="1">
    <citation type="journal article" date="2024" name="J Genomics">
        <title>Draft genome sequencing and assembly of Favolaschia claudopus CIRM-BRFM 2984 isolated from oak limbs.</title>
        <authorList>
            <person name="Navarro D."/>
            <person name="Drula E."/>
            <person name="Chaduli D."/>
            <person name="Cazenave R."/>
            <person name="Ahrendt S."/>
            <person name="Wang J."/>
            <person name="Lipzen A."/>
            <person name="Daum C."/>
            <person name="Barry K."/>
            <person name="Grigoriev I.V."/>
            <person name="Favel A."/>
            <person name="Rosso M.N."/>
            <person name="Martin F."/>
        </authorList>
    </citation>
    <scope>NUCLEOTIDE SEQUENCE [LARGE SCALE GENOMIC DNA]</scope>
    <source>
        <strain evidence="2 3">CIRM-BRFM 2984</strain>
    </source>
</reference>
<dbReference type="AlphaFoldDB" id="A0AAV9ZEH3"/>
<sequence>MPSPVTVDNESLQDALRDQAAALRAQMDALRARTTALDAKKLALMREMEAVMLEEAGCQKEMALVDRTLTTVLKKVSHIFRIPREILTEIFRWTLWPEYTRLVGTRNVPIPPWKLGHICRYWRATAQADPRLWSDIIIDCRQFCNRQPRNGDWDNEARHHYFAPPCNPVSEYPLEALATQLRLSGTGCVSVEFWLEDGKPVQRPSYMMALLNTLIAESNRWIRFTMGGRTDHMGGVFGPLSQVCGRLDRLQYLYVGGGDSEWPKQLNDAFSVAPNLQEVYLSLDLSNRAPGPSICWAQLTKLDITAEPDFLLNSLRLAENLRELVFTDSLELEDSRRESFRITQCTELPELRRLSLNHGTWVVPYLATPKLEHLKLDWESERIPPFIVRFRCNLHSLSVGDLKPASIIIVLQMSPDLSHLELLYEEGCDLYDEDLTEVFSALTLNNTPTDICPRLGSLRFDYVDSSVLAALCDMLHSRWRVPLHLRSLKSIDIDMNGSYLPNTDPFWERLDALRRDGLDIVGLGEPPSDASDDEDSGDEHEL</sequence>
<feature type="region of interest" description="Disordered" evidence="1">
    <location>
        <begin position="522"/>
        <end position="542"/>
    </location>
</feature>
<organism evidence="2 3">
    <name type="scientific">Favolaschia claudopus</name>
    <dbReference type="NCBI Taxonomy" id="2862362"/>
    <lineage>
        <taxon>Eukaryota</taxon>
        <taxon>Fungi</taxon>
        <taxon>Dikarya</taxon>
        <taxon>Basidiomycota</taxon>
        <taxon>Agaricomycotina</taxon>
        <taxon>Agaricomycetes</taxon>
        <taxon>Agaricomycetidae</taxon>
        <taxon>Agaricales</taxon>
        <taxon>Marasmiineae</taxon>
        <taxon>Mycenaceae</taxon>
        <taxon>Favolaschia</taxon>
    </lineage>
</organism>
<proteinExistence type="predicted"/>
<feature type="compositionally biased region" description="Acidic residues" evidence="1">
    <location>
        <begin position="530"/>
        <end position="542"/>
    </location>
</feature>
<comment type="caution">
    <text evidence="2">The sequence shown here is derived from an EMBL/GenBank/DDBJ whole genome shotgun (WGS) entry which is preliminary data.</text>
</comment>
<dbReference type="Proteomes" id="UP001362999">
    <property type="component" value="Unassembled WGS sequence"/>
</dbReference>
<dbReference type="EMBL" id="JAWWNJ010000157">
    <property type="protein sequence ID" value="KAK6980675.1"/>
    <property type="molecule type" value="Genomic_DNA"/>
</dbReference>
<keyword evidence="3" id="KW-1185">Reference proteome</keyword>
<dbReference type="SUPFAM" id="SSF52047">
    <property type="entry name" value="RNI-like"/>
    <property type="match status" value="1"/>
</dbReference>
<evidence type="ECO:0000313" key="2">
    <source>
        <dbReference type="EMBL" id="KAK6980675.1"/>
    </source>
</evidence>
<dbReference type="Gene3D" id="3.80.10.10">
    <property type="entry name" value="Ribonuclease Inhibitor"/>
    <property type="match status" value="1"/>
</dbReference>
<evidence type="ECO:0000313" key="3">
    <source>
        <dbReference type="Proteomes" id="UP001362999"/>
    </source>
</evidence>
<gene>
    <name evidence="2" type="ORF">R3P38DRAFT_3117590</name>
</gene>
<name>A0AAV9ZEH3_9AGAR</name>
<evidence type="ECO:0000256" key="1">
    <source>
        <dbReference type="SAM" id="MobiDB-lite"/>
    </source>
</evidence>
<protein>
    <recommendedName>
        <fullName evidence="4">F-box domain-containing protein</fullName>
    </recommendedName>
</protein>
<evidence type="ECO:0008006" key="4">
    <source>
        <dbReference type="Google" id="ProtNLM"/>
    </source>
</evidence>
<dbReference type="InterPro" id="IPR032675">
    <property type="entry name" value="LRR_dom_sf"/>
</dbReference>